<keyword evidence="2 4" id="KW-0456">Lyase</keyword>
<name>A0A3N6ZQD7_9ACTN</name>
<comment type="caution">
    <text evidence="4">The sequence shown here is derived from an EMBL/GenBank/DDBJ whole genome shotgun (WGS) entry which is preliminary data.</text>
</comment>
<feature type="domain" description="Class II aldolase/adducin N-terminal" evidence="3">
    <location>
        <begin position="11"/>
        <end position="236"/>
    </location>
</feature>
<dbReference type="GO" id="GO:0005829">
    <property type="term" value="C:cytosol"/>
    <property type="evidence" value="ECO:0007669"/>
    <property type="project" value="TreeGrafter"/>
</dbReference>
<sequence>MANRDVSEILDPVIDVCSDLYRLGWAENHAGNLSYRLTDEERDRFHSDQPARTVQLERPVTGLGGASFLVTAAGSPFRLLVKDPEQHIGVVTLAEDGASYDIVWGYRGERRPTSELPAHLRGHEERVTVDPDNRVVLHCHPTQLVAMTHVHPLDEVEFTRTLWATNSESILAIPDGVGLLPWMVCGTDLIGAESSKKLREASIVVWAYHGVLACGPSIQAAMGVVESVDKAAATWLLSRGPEHHAIDDAQLRQLADAFGIAPPARFLP</sequence>
<dbReference type="PANTHER" id="PTHR22789:SF0">
    <property type="entry name" value="3-OXO-TETRONATE 4-PHOSPHATE DECARBOXYLASE-RELATED"/>
    <property type="match status" value="1"/>
</dbReference>
<accession>A0A3N6ZQD7</accession>
<dbReference type="EC" id="4.1.2.19" evidence="4"/>
<dbReference type="GO" id="GO:0019323">
    <property type="term" value="P:pentose catabolic process"/>
    <property type="evidence" value="ECO:0007669"/>
    <property type="project" value="TreeGrafter"/>
</dbReference>
<dbReference type="OrthoDB" id="9784634at2"/>
<dbReference type="SMART" id="SM01007">
    <property type="entry name" value="Aldolase_II"/>
    <property type="match status" value="1"/>
</dbReference>
<dbReference type="PANTHER" id="PTHR22789">
    <property type="entry name" value="FUCULOSE PHOSPHATE ALDOLASE"/>
    <property type="match status" value="1"/>
</dbReference>
<dbReference type="GO" id="GO:0008994">
    <property type="term" value="F:rhamnulose-1-phosphate aldolase activity"/>
    <property type="evidence" value="ECO:0007669"/>
    <property type="project" value="UniProtKB-EC"/>
</dbReference>
<dbReference type="InterPro" id="IPR036409">
    <property type="entry name" value="Aldolase_II/adducin_N_sf"/>
</dbReference>
<dbReference type="NCBIfam" id="NF002963">
    <property type="entry name" value="PRK03634.1"/>
    <property type="match status" value="1"/>
</dbReference>
<protein>
    <submittedName>
        <fullName evidence="4">Rhamnulose-1-phosphate aldolase</fullName>
        <ecNumber evidence="4">4.1.2.19</ecNumber>
    </submittedName>
</protein>
<dbReference type="Proteomes" id="UP000275225">
    <property type="component" value="Unassembled WGS sequence"/>
</dbReference>
<dbReference type="AlphaFoldDB" id="A0A3N6ZQD7"/>
<dbReference type="GO" id="GO:0046872">
    <property type="term" value="F:metal ion binding"/>
    <property type="evidence" value="ECO:0007669"/>
    <property type="project" value="UniProtKB-KW"/>
</dbReference>
<keyword evidence="1" id="KW-0479">Metal-binding</keyword>
<keyword evidence="5" id="KW-1185">Reference proteome</keyword>
<dbReference type="SUPFAM" id="SSF53639">
    <property type="entry name" value="AraD/HMP-PK domain-like"/>
    <property type="match status" value="1"/>
</dbReference>
<dbReference type="Pfam" id="PF00596">
    <property type="entry name" value="Aldolase_II"/>
    <property type="match status" value="1"/>
</dbReference>
<gene>
    <name evidence="4" type="ORF">EHW97_03175</name>
</gene>
<evidence type="ECO:0000256" key="2">
    <source>
        <dbReference type="ARBA" id="ARBA00023239"/>
    </source>
</evidence>
<reference evidence="4 5" key="1">
    <citation type="submission" date="2018-11" db="EMBL/GenBank/DDBJ databases">
        <authorList>
            <person name="Li F."/>
        </authorList>
    </citation>
    <scope>NUCLEOTIDE SEQUENCE [LARGE SCALE GENOMIC DNA]</scope>
    <source>
        <strain evidence="4 5">YS17T</strain>
    </source>
</reference>
<evidence type="ECO:0000313" key="5">
    <source>
        <dbReference type="Proteomes" id="UP000275225"/>
    </source>
</evidence>
<evidence type="ECO:0000259" key="3">
    <source>
        <dbReference type="SMART" id="SM01007"/>
    </source>
</evidence>
<dbReference type="RefSeq" id="WP_124235724.1">
    <property type="nucleotide sequence ID" value="NZ_JBHUFI010000009.1"/>
</dbReference>
<evidence type="ECO:0000256" key="1">
    <source>
        <dbReference type="ARBA" id="ARBA00022723"/>
    </source>
</evidence>
<organism evidence="4 5">
    <name type="scientific">Aeromicrobium camelliae</name>
    <dbReference type="NCBI Taxonomy" id="1538144"/>
    <lineage>
        <taxon>Bacteria</taxon>
        <taxon>Bacillati</taxon>
        <taxon>Actinomycetota</taxon>
        <taxon>Actinomycetes</taxon>
        <taxon>Propionibacteriales</taxon>
        <taxon>Nocardioidaceae</taxon>
        <taxon>Aeromicrobium</taxon>
    </lineage>
</organism>
<dbReference type="Gene3D" id="3.40.225.10">
    <property type="entry name" value="Class II aldolase/adducin N-terminal domain"/>
    <property type="match status" value="1"/>
</dbReference>
<proteinExistence type="predicted"/>
<dbReference type="InterPro" id="IPR050197">
    <property type="entry name" value="Aldolase_class_II_sugar_metab"/>
</dbReference>
<dbReference type="EMBL" id="RQJX01000003">
    <property type="protein sequence ID" value="RQN09267.1"/>
    <property type="molecule type" value="Genomic_DNA"/>
</dbReference>
<evidence type="ECO:0000313" key="4">
    <source>
        <dbReference type="EMBL" id="RQN09267.1"/>
    </source>
</evidence>
<dbReference type="InterPro" id="IPR001303">
    <property type="entry name" value="Aldolase_II/adducin_N"/>
</dbReference>